<accession>A0A0B0N8K9</accession>
<dbReference type="EMBL" id="JRRC01474558">
    <property type="protein sequence ID" value="KHG07431.1"/>
    <property type="molecule type" value="Genomic_DNA"/>
</dbReference>
<proteinExistence type="predicted"/>
<protein>
    <submittedName>
        <fullName evidence="1">Uncharacterized protein</fullName>
    </submittedName>
</protein>
<keyword evidence="2" id="KW-1185">Reference proteome</keyword>
<reference evidence="2" key="1">
    <citation type="submission" date="2014-09" db="EMBL/GenBank/DDBJ databases">
        <authorList>
            <person name="Mudge J."/>
            <person name="Ramaraj T."/>
            <person name="Lindquist I.E."/>
            <person name="Bharti A.K."/>
            <person name="Sundararajan A."/>
            <person name="Cameron C.T."/>
            <person name="Woodward J.E."/>
            <person name="May G.D."/>
            <person name="Brubaker C."/>
            <person name="Broadhvest J."/>
            <person name="Wilkins T.A."/>
        </authorList>
    </citation>
    <scope>NUCLEOTIDE SEQUENCE</scope>
    <source>
        <strain evidence="2">cv. AKA8401</strain>
    </source>
</reference>
<gene>
    <name evidence="1" type="ORF">F383_34523</name>
</gene>
<name>A0A0B0N8K9_GOSAR</name>
<dbReference type="Proteomes" id="UP000032142">
    <property type="component" value="Unassembled WGS sequence"/>
</dbReference>
<dbReference type="AlphaFoldDB" id="A0A0B0N8K9"/>
<comment type="caution">
    <text evidence="1">The sequence shown here is derived from an EMBL/GenBank/DDBJ whole genome shotgun (WGS) entry which is preliminary data.</text>
</comment>
<sequence length="66" mass="7281">MHVPVPSRNGFILILILGIPNKPLGIKISDTPETLHTRCHISINGPAHASYQSRHSYKVLLTQAVK</sequence>
<organism evidence="1 2">
    <name type="scientific">Gossypium arboreum</name>
    <name type="common">Tree cotton</name>
    <name type="synonym">Gossypium nanking</name>
    <dbReference type="NCBI Taxonomy" id="29729"/>
    <lineage>
        <taxon>Eukaryota</taxon>
        <taxon>Viridiplantae</taxon>
        <taxon>Streptophyta</taxon>
        <taxon>Embryophyta</taxon>
        <taxon>Tracheophyta</taxon>
        <taxon>Spermatophyta</taxon>
        <taxon>Magnoliopsida</taxon>
        <taxon>eudicotyledons</taxon>
        <taxon>Gunneridae</taxon>
        <taxon>Pentapetalae</taxon>
        <taxon>rosids</taxon>
        <taxon>malvids</taxon>
        <taxon>Malvales</taxon>
        <taxon>Malvaceae</taxon>
        <taxon>Malvoideae</taxon>
        <taxon>Gossypium</taxon>
    </lineage>
</organism>
<evidence type="ECO:0000313" key="1">
    <source>
        <dbReference type="EMBL" id="KHG07431.1"/>
    </source>
</evidence>
<evidence type="ECO:0000313" key="2">
    <source>
        <dbReference type="Proteomes" id="UP000032142"/>
    </source>
</evidence>